<dbReference type="Proteomes" id="UP000192596">
    <property type="component" value="Unassembled WGS sequence"/>
</dbReference>
<accession>A0A1V8TRR0</accession>
<dbReference type="EMBL" id="NAJO01000002">
    <property type="protein sequence ID" value="OQO14059.1"/>
    <property type="molecule type" value="Genomic_DNA"/>
</dbReference>
<reference evidence="3" key="1">
    <citation type="submission" date="2017-03" db="EMBL/GenBank/DDBJ databases">
        <title>Genomes of endolithic fungi from Antarctica.</title>
        <authorList>
            <person name="Coleine C."/>
            <person name="Masonjones S."/>
            <person name="Stajich J.E."/>
        </authorList>
    </citation>
    <scope>NUCLEOTIDE SEQUENCE [LARGE SCALE GENOMIC DNA]</scope>
    <source>
        <strain evidence="3">CCFEE 5527</strain>
    </source>
</reference>
<keyword evidence="3" id="KW-1185">Reference proteome</keyword>
<protein>
    <submittedName>
        <fullName evidence="2">Uncharacterized protein</fullName>
    </submittedName>
</protein>
<dbReference type="InParanoid" id="A0A1V8TRR0"/>
<feature type="compositionally biased region" description="Basic and acidic residues" evidence="1">
    <location>
        <begin position="126"/>
        <end position="140"/>
    </location>
</feature>
<evidence type="ECO:0000313" key="2">
    <source>
        <dbReference type="EMBL" id="OQO14059.1"/>
    </source>
</evidence>
<dbReference type="AlphaFoldDB" id="A0A1V8TRR0"/>
<evidence type="ECO:0000313" key="3">
    <source>
        <dbReference type="Proteomes" id="UP000192596"/>
    </source>
</evidence>
<evidence type="ECO:0000256" key="1">
    <source>
        <dbReference type="SAM" id="MobiDB-lite"/>
    </source>
</evidence>
<feature type="compositionally biased region" description="Polar residues" evidence="1">
    <location>
        <begin position="110"/>
        <end position="121"/>
    </location>
</feature>
<sequence length="140" mass="15009">MLSMDPPVWVTKQPDPPLTLADMERIRNIGHPVNGHEFRLVPLDPLVVSVEGYRPALVPQIVVWPHGHGIIVRPAPPIPPGNDYAAFLGPVFQDPEKCYGLGMLGGPYKTSVSSHASSESIGGNGEKSETGGGERELAKL</sequence>
<proteinExistence type="predicted"/>
<gene>
    <name evidence="2" type="ORF">B0A48_00935</name>
</gene>
<name>A0A1V8TRR0_9PEZI</name>
<feature type="region of interest" description="Disordered" evidence="1">
    <location>
        <begin position="109"/>
        <end position="140"/>
    </location>
</feature>
<comment type="caution">
    <text evidence="2">The sequence shown here is derived from an EMBL/GenBank/DDBJ whole genome shotgun (WGS) entry which is preliminary data.</text>
</comment>
<organism evidence="2 3">
    <name type="scientific">Cryoendolithus antarcticus</name>
    <dbReference type="NCBI Taxonomy" id="1507870"/>
    <lineage>
        <taxon>Eukaryota</taxon>
        <taxon>Fungi</taxon>
        <taxon>Dikarya</taxon>
        <taxon>Ascomycota</taxon>
        <taxon>Pezizomycotina</taxon>
        <taxon>Dothideomycetes</taxon>
        <taxon>Dothideomycetidae</taxon>
        <taxon>Cladosporiales</taxon>
        <taxon>Cladosporiaceae</taxon>
        <taxon>Cryoendolithus</taxon>
    </lineage>
</organism>